<dbReference type="AlphaFoldDB" id="R3U7J6"/>
<feature type="region of interest" description="Disordered" evidence="1">
    <location>
        <begin position="25"/>
        <end position="71"/>
    </location>
</feature>
<dbReference type="OrthoDB" id="2180683at2"/>
<name>R3U7J6_9ENTE</name>
<dbReference type="EMBL" id="AJAU01000007">
    <property type="protein sequence ID" value="EOL49909.1"/>
    <property type="molecule type" value="Genomic_DNA"/>
</dbReference>
<dbReference type="PATRIC" id="fig|1158612.3.peg.578"/>
<sequence length="307" mass="33126">MKKKMLASLLLSTMILSVGAQVASAEELTSSKTTGEVGFIHGDKPGTVKPEEGPKDGEELEEDKDDKGNIVPLPNNGGIYVTHLPNFNFGTKNKTSVKTVEYPAYTEERKLKTIKEDNLEKTDEKTDPAVFYMPHSVQVSDVSGNEKATWSLSVVQDAPFESGESDVVSRSKLSNARIRIFENTFTNTLHNSEALAAEITGVGLETEDAVFGKHSAIPLAGTTEGSLTVLKNNKPGFTNASTTSAVFSNGYDANNYNPEKTKETAAYNGVKLNVPASDQAKAKKYTTQLTWTLAVEPGTPEEAPSEE</sequence>
<dbReference type="Proteomes" id="UP000013840">
    <property type="component" value="Unassembled WGS sequence"/>
</dbReference>
<keyword evidence="5" id="KW-1185">Reference proteome</keyword>
<dbReference type="RefSeq" id="WP_010770757.1">
    <property type="nucleotide sequence ID" value="NZ_KB946332.1"/>
</dbReference>
<evidence type="ECO:0000313" key="5">
    <source>
        <dbReference type="Proteomes" id="UP000013840"/>
    </source>
</evidence>
<evidence type="ECO:0000256" key="1">
    <source>
        <dbReference type="SAM" id="MobiDB-lite"/>
    </source>
</evidence>
<dbReference type="Pfam" id="PF13731">
    <property type="entry name" value="WxL"/>
    <property type="match status" value="1"/>
</dbReference>
<feature type="domain" description="WxL" evidence="3">
    <location>
        <begin position="29"/>
        <end position="295"/>
    </location>
</feature>
<keyword evidence="2" id="KW-0732">Signal</keyword>
<proteinExistence type="predicted"/>
<protein>
    <recommendedName>
        <fullName evidence="3">WxL domain-containing protein</fullName>
    </recommendedName>
</protein>
<feature type="chain" id="PRO_5038892425" description="WxL domain-containing protein" evidence="2">
    <location>
        <begin position="21"/>
        <end position="307"/>
    </location>
</feature>
<accession>R3U7J6</accession>
<feature type="compositionally biased region" description="Basic and acidic residues" evidence="1">
    <location>
        <begin position="41"/>
        <end position="57"/>
    </location>
</feature>
<evidence type="ECO:0000256" key="2">
    <source>
        <dbReference type="SAM" id="SignalP"/>
    </source>
</evidence>
<feature type="signal peptide" evidence="2">
    <location>
        <begin position="1"/>
        <end position="20"/>
    </location>
</feature>
<evidence type="ECO:0000259" key="3">
    <source>
        <dbReference type="Pfam" id="PF13731"/>
    </source>
</evidence>
<dbReference type="InterPro" id="IPR027994">
    <property type="entry name" value="WxL_dom"/>
</dbReference>
<dbReference type="STRING" id="317735.RU98_GL000628"/>
<organism evidence="4 5">
    <name type="scientific">Enterococcus caccae ATCC BAA-1240</name>
    <dbReference type="NCBI Taxonomy" id="1158612"/>
    <lineage>
        <taxon>Bacteria</taxon>
        <taxon>Bacillati</taxon>
        <taxon>Bacillota</taxon>
        <taxon>Bacilli</taxon>
        <taxon>Lactobacillales</taxon>
        <taxon>Enterococcaceae</taxon>
        <taxon>Enterococcus</taxon>
    </lineage>
</organism>
<reference evidence="4 5" key="1">
    <citation type="submission" date="2013-02" db="EMBL/GenBank/DDBJ databases">
        <title>The Genome Sequence of Enterococcus caccae BAA-1240.</title>
        <authorList>
            <consortium name="The Broad Institute Genome Sequencing Platform"/>
            <consortium name="The Broad Institute Genome Sequencing Center for Infectious Disease"/>
            <person name="Earl A.M."/>
            <person name="Gilmore M.S."/>
            <person name="Lebreton F."/>
            <person name="Walker B."/>
            <person name="Young S.K."/>
            <person name="Zeng Q."/>
            <person name="Gargeya S."/>
            <person name="Fitzgerald M."/>
            <person name="Haas B."/>
            <person name="Abouelleil A."/>
            <person name="Alvarado L."/>
            <person name="Arachchi H.M."/>
            <person name="Berlin A.M."/>
            <person name="Chapman S.B."/>
            <person name="Dewar J."/>
            <person name="Goldberg J."/>
            <person name="Griggs A."/>
            <person name="Gujja S."/>
            <person name="Hansen M."/>
            <person name="Howarth C."/>
            <person name="Imamovic A."/>
            <person name="Larimer J."/>
            <person name="McCowan C."/>
            <person name="Murphy C."/>
            <person name="Neiman D."/>
            <person name="Pearson M."/>
            <person name="Priest M."/>
            <person name="Roberts A."/>
            <person name="Saif S."/>
            <person name="Shea T."/>
            <person name="Sisk P."/>
            <person name="Sykes S."/>
            <person name="Wortman J."/>
            <person name="Nusbaum C."/>
            <person name="Birren B."/>
        </authorList>
    </citation>
    <scope>NUCLEOTIDE SEQUENCE [LARGE SCALE GENOMIC DNA]</scope>
    <source>
        <strain evidence="4 5">ATCC BAA-1240</strain>
    </source>
</reference>
<evidence type="ECO:0000313" key="4">
    <source>
        <dbReference type="EMBL" id="EOL49909.1"/>
    </source>
</evidence>
<comment type="caution">
    <text evidence="4">The sequence shown here is derived from an EMBL/GenBank/DDBJ whole genome shotgun (WGS) entry which is preliminary data.</text>
</comment>
<gene>
    <name evidence="4" type="ORF">UC7_00574</name>
</gene>
<dbReference type="eggNOG" id="ENOG50306V8">
    <property type="taxonomic scope" value="Bacteria"/>
</dbReference>